<evidence type="ECO:0000259" key="2">
    <source>
        <dbReference type="Pfam" id="PF03732"/>
    </source>
</evidence>
<dbReference type="PANTHER" id="PTHR33223:SF10">
    <property type="entry name" value="AMINOTRANSFERASE-LIKE PLANT MOBILE DOMAIN-CONTAINING PROTEIN"/>
    <property type="match status" value="1"/>
</dbReference>
<reference evidence="3" key="1">
    <citation type="submission" date="2020-09" db="EMBL/GenBank/DDBJ databases">
        <title>Genome-Enabled Discovery of Anthraquinone Biosynthesis in Senna tora.</title>
        <authorList>
            <person name="Kang S.-H."/>
            <person name="Pandey R.P."/>
            <person name="Lee C.-M."/>
            <person name="Sim J.-S."/>
            <person name="Jeong J.-T."/>
            <person name="Choi B.-S."/>
            <person name="Jung M."/>
            <person name="Ginzburg D."/>
            <person name="Zhao K."/>
            <person name="Won S.Y."/>
            <person name="Oh T.-J."/>
            <person name="Yu Y."/>
            <person name="Kim N.-H."/>
            <person name="Lee O.R."/>
            <person name="Lee T.-H."/>
            <person name="Bashyal P."/>
            <person name="Kim T.-S."/>
            <person name="Lee W.-H."/>
            <person name="Kawkins C."/>
            <person name="Kim C.-K."/>
            <person name="Kim J.S."/>
            <person name="Ahn B.O."/>
            <person name="Rhee S.Y."/>
            <person name="Sohng J.K."/>
        </authorList>
    </citation>
    <scope>NUCLEOTIDE SEQUENCE</scope>
    <source>
        <tissue evidence="3">Leaf</tissue>
    </source>
</reference>
<comment type="caution">
    <text evidence="3">The sequence shown here is derived from an EMBL/GenBank/DDBJ whole genome shotgun (WGS) entry which is preliminary data.</text>
</comment>
<evidence type="ECO:0000313" key="3">
    <source>
        <dbReference type="EMBL" id="KAF7807382.1"/>
    </source>
</evidence>
<dbReference type="Proteomes" id="UP000634136">
    <property type="component" value="Unassembled WGS sequence"/>
</dbReference>
<dbReference type="EMBL" id="JAAIUW010000012">
    <property type="protein sequence ID" value="KAF7807382.1"/>
    <property type="molecule type" value="Genomic_DNA"/>
</dbReference>
<feature type="compositionally biased region" description="Polar residues" evidence="1">
    <location>
        <begin position="33"/>
        <end position="42"/>
    </location>
</feature>
<dbReference type="InterPro" id="IPR005162">
    <property type="entry name" value="Retrotrans_gag_dom"/>
</dbReference>
<gene>
    <name evidence="3" type="ORF">G2W53_039543</name>
</gene>
<feature type="region of interest" description="Disordered" evidence="1">
    <location>
        <begin position="114"/>
        <end position="134"/>
    </location>
</feature>
<dbReference type="AlphaFoldDB" id="A0A834W2W6"/>
<accession>A0A834W2W6</accession>
<dbReference type="OrthoDB" id="693243at2759"/>
<evidence type="ECO:0000313" key="4">
    <source>
        <dbReference type="Proteomes" id="UP000634136"/>
    </source>
</evidence>
<name>A0A834W2W6_9FABA</name>
<sequence>MELDETANFVIKKKTPEHPLQSAVWGDGGPSKDGNSSKTTALLASRRAGKHPEITDQQQNEVQKTTPEQASATTPIYDDLILALLEKQDELKKELRASKCKITDLEKVIAQKQDEKIPEKANSEKSTSTPRGSISSFKQLTKKFTKYFATSRTIKRTSHCLKNIIQGESEPLKDFLDKFTKVARQIQGLKHEVALNYLTDNLRDGPFYQSITKKPPSSMEELMD</sequence>
<evidence type="ECO:0000256" key="1">
    <source>
        <dbReference type="SAM" id="MobiDB-lite"/>
    </source>
</evidence>
<feature type="compositionally biased region" description="Basic and acidic residues" evidence="1">
    <location>
        <begin position="114"/>
        <end position="123"/>
    </location>
</feature>
<feature type="compositionally biased region" description="Polar residues" evidence="1">
    <location>
        <begin position="124"/>
        <end position="134"/>
    </location>
</feature>
<feature type="region of interest" description="Disordered" evidence="1">
    <location>
        <begin position="1"/>
        <end position="71"/>
    </location>
</feature>
<feature type="domain" description="Retrotransposon gag" evidence="2">
    <location>
        <begin position="130"/>
        <end position="198"/>
    </location>
</feature>
<feature type="compositionally biased region" description="Polar residues" evidence="1">
    <location>
        <begin position="55"/>
        <end position="71"/>
    </location>
</feature>
<proteinExistence type="predicted"/>
<keyword evidence="4" id="KW-1185">Reference proteome</keyword>
<dbReference type="Pfam" id="PF03732">
    <property type="entry name" value="Retrotrans_gag"/>
    <property type="match status" value="1"/>
</dbReference>
<organism evidence="3 4">
    <name type="scientific">Senna tora</name>
    <dbReference type="NCBI Taxonomy" id="362788"/>
    <lineage>
        <taxon>Eukaryota</taxon>
        <taxon>Viridiplantae</taxon>
        <taxon>Streptophyta</taxon>
        <taxon>Embryophyta</taxon>
        <taxon>Tracheophyta</taxon>
        <taxon>Spermatophyta</taxon>
        <taxon>Magnoliopsida</taxon>
        <taxon>eudicotyledons</taxon>
        <taxon>Gunneridae</taxon>
        <taxon>Pentapetalae</taxon>
        <taxon>rosids</taxon>
        <taxon>fabids</taxon>
        <taxon>Fabales</taxon>
        <taxon>Fabaceae</taxon>
        <taxon>Caesalpinioideae</taxon>
        <taxon>Cassia clade</taxon>
        <taxon>Senna</taxon>
    </lineage>
</organism>
<dbReference type="PANTHER" id="PTHR33223">
    <property type="entry name" value="CCHC-TYPE DOMAIN-CONTAINING PROTEIN"/>
    <property type="match status" value="1"/>
</dbReference>
<protein>
    <recommendedName>
        <fullName evidence="2">Retrotransposon gag domain-containing protein</fullName>
    </recommendedName>
</protein>